<dbReference type="InterPro" id="IPR025246">
    <property type="entry name" value="IS30-like_HTH"/>
</dbReference>
<evidence type="ECO:0000313" key="4">
    <source>
        <dbReference type="Proteomes" id="UP000017133"/>
    </source>
</evidence>
<protein>
    <recommendedName>
        <fullName evidence="2">Integrase catalytic domain-containing protein</fullName>
    </recommendedName>
</protein>
<dbReference type="GO" id="GO:0032196">
    <property type="term" value="P:transposition"/>
    <property type="evidence" value="ECO:0007669"/>
    <property type="project" value="TreeGrafter"/>
</dbReference>
<evidence type="ECO:0000259" key="2">
    <source>
        <dbReference type="PROSITE" id="PS50994"/>
    </source>
</evidence>
<dbReference type="PROSITE" id="PS50994">
    <property type="entry name" value="INTEGRASE"/>
    <property type="match status" value="1"/>
</dbReference>
<dbReference type="GO" id="GO:0003676">
    <property type="term" value="F:nucleic acid binding"/>
    <property type="evidence" value="ECO:0007669"/>
    <property type="project" value="InterPro"/>
</dbReference>
<dbReference type="Pfam" id="PF00665">
    <property type="entry name" value="rve"/>
    <property type="match status" value="1"/>
</dbReference>
<dbReference type="InterPro" id="IPR012337">
    <property type="entry name" value="RNaseH-like_sf"/>
</dbReference>
<dbReference type="EMBL" id="AXDT01000236">
    <property type="protein sequence ID" value="ERT11030.1"/>
    <property type="molecule type" value="Genomic_DNA"/>
</dbReference>
<dbReference type="GO" id="GO:0005829">
    <property type="term" value="C:cytosol"/>
    <property type="evidence" value="ECO:0007669"/>
    <property type="project" value="TreeGrafter"/>
</dbReference>
<dbReference type="AlphaFoldDB" id="U7QVA9"/>
<dbReference type="InterPro" id="IPR001584">
    <property type="entry name" value="Integrase_cat-core"/>
</dbReference>
<proteinExistence type="predicted"/>
<dbReference type="PANTHER" id="PTHR10948:SF23">
    <property type="entry name" value="TRANSPOSASE INSI FOR INSERTION SEQUENCE ELEMENT IS30A-RELATED"/>
    <property type="match status" value="1"/>
</dbReference>
<comment type="caution">
    <text evidence="3">The sequence shown here is derived from an EMBL/GenBank/DDBJ whole genome shotgun (WGS) entry which is preliminary data.</text>
</comment>
<dbReference type="GO" id="GO:0015074">
    <property type="term" value="P:DNA integration"/>
    <property type="evidence" value="ECO:0007669"/>
    <property type="project" value="InterPro"/>
</dbReference>
<dbReference type="GO" id="GO:0004803">
    <property type="term" value="F:transposase activity"/>
    <property type="evidence" value="ECO:0007669"/>
    <property type="project" value="TreeGrafter"/>
</dbReference>
<sequence>MQGKHLTQKERFYIEKRCGEGVNQATIARELSLPRSTISRELRRNTDSAFNGTYSCRRAETLAWVCRHKPLPDNAFHHLEPQVQDYIRLALSTHTSPEVISGRLSLEFGISVSKNTLYRHIQLERQAGGELYQQLPHRGKRYSYNIGQPKRGPIPNRVGIEHRPAEADLKQQPGHFEIDTIFGRDQKSFLLTVVDKAVKTVFIRKLPNKRAETVVAAFRDIVANTFCVFKTLTADNGPEFARHEQITQITGAQVYFARPYHSWERGLNEHTNG</sequence>
<evidence type="ECO:0000256" key="1">
    <source>
        <dbReference type="ARBA" id="ARBA00023172"/>
    </source>
</evidence>
<dbReference type="InterPro" id="IPR053392">
    <property type="entry name" value="Transposase_IS30-like"/>
</dbReference>
<feature type="domain" description="Integrase catalytic" evidence="2">
    <location>
        <begin position="169"/>
        <end position="273"/>
    </location>
</feature>
<keyword evidence="4" id="KW-1185">Reference proteome</keyword>
<organism evidence="3 4">
    <name type="scientific">Photorhabdus temperata J3</name>
    <dbReference type="NCBI Taxonomy" id="1389415"/>
    <lineage>
        <taxon>Bacteria</taxon>
        <taxon>Pseudomonadati</taxon>
        <taxon>Pseudomonadota</taxon>
        <taxon>Gammaproteobacteria</taxon>
        <taxon>Enterobacterales</taxon>
        <taxon>Morganellaceae</taxon>
        <taxon>Photorhabdus</taxon>
    </lineage>
</organism>
<dbReference type="PANTHER" id="PTHR10948">
    <property type="entry name" value="TRANSPOSASE"/>
    <property type="match status" value="1"/>
</dbReference>
<dbReference type="Pfam" id="PF13936">
    <property type="entry name" value="HTH_38"/>
    <property type="match status" value="1"/>
</dbReference>
<dbReference type="InterPro" id="IPR036397">
    <property type="entry name" value="RNaseH_sf"/>
</dbReference>
<dbReference type="InterPro" id="IPR051917">
    <property type="entry name" value="Transposase-Integrase"/>
</dbReference>
<dbReference type="NCBIfam" id="NF033563">
    <property type="entry name" value="transpos_IS30"/>
    <property type="match status" value="1"/>
</dbReference>
<dbReference type="Gene3D" id="3.30.420.10">
    <property type="entry name" value="Ribonuclease H-like superfamily/Ribonuclease H"/>
    <property type="match status" value="1"/>
</dbReference>
<reference evidence="3 4" key="1">
    <citation type="submission" date="2013-10" db="EMBL/GenBank/DDBJ databases">
        <title>Whole Genome Shotgun Sequence of Photorhabdus temperata J3.</title>
        <authorList>
            <person name="Park G.-S."/>
            <person name="Hong S.-J."/>
            <person name="Shin J.-H."/>
        </authorList>
    </citation>
    <scope>NUCLEOTIDE SEQUENCE [LARGE SCALE GENOMIC DNA]</scope>
    <source>
        <strain evidence="3 4">J3</strain>
    </source>
</reference>
<keyword evidence="1" id="KW-0233">DNA recombination</keyword>
<gene>
    <name evidence="3" type="ORF">O185_21600</name>
</gene>
<name>U7QVA9_PHOTE</name>
<accession>U7QVA9</accession>
<evidence type="ECO:0000313" key="3">
    <source>
        <dbReference type="EMBL" id="ERT11030.1"/>
    </source>
</evidence>
<dbReference type="PATRIC" id="fig|1389415.4.peg.4321"/>
<dbReference type="GO" id="GO:0006310">
    <property type="term" value="P:DNA recombination"/>
    <property type="evidence" value="ECO:0007669"/>
    <property type="project" value="UniProtKB-KW"/>
</dbReference>
<dbReference type="Proteomes" id="UP000017133">
    <property type="component" value="Unassembled WGS sequence"/>
</dbReference>
<dbReference type="SUPFAM" id="SSF53098">
    <property type="entry name" value="Ribonuclease H-like"/>
    <property type="match status" value="1"/>
</dbReference>
<dbReference type="RefSeq" id="WP_023046059.1">
    <property type="nucleotide sequence ID" value="NZ_AXDT01000236.1"/>
</dbReference>